<evidence type="ECO:0000313" key="3">
    <source>
        <dbReference type="Proteomes" id="UP000602198"/>
    </source>
</evidence>
<accession>A0ABS1ME87</accession>
<organism evidence="2 3">
    <name type="scientific">Nocardia acididurans</name>
    <dbReference type="NCBI Taxonomy" id="2802282"/>
    <lineage>
        <taxon>Bacteria</taxon>
        <taxon>Bacillati</taxon>
        <taxon>Actinomycetota</taxon>
        <taxon>Actinomycetes</taxon>
        <taxon>Mycobacteriales</taxon>
        <taxon>Nocardiaceae</taxon>
        <taxon>Nocardia</taxon>
    </lineage>
</organism>
<dbReference type="Pfam" id="PF06259">
    <property type="entry name" value="Abhydrolase_8"/>
    <property type="match status" value="1"/>
</dbReference>
<sequence>MSGVSVSQVRGWRPMAAATASAGVVEANRAFRAAMAQVGRAVDAALADWRGSGATAVSLRLLDSQLRSNHLGAAALDIADAFADAATLDGVCAAVREVEGEAAANGCVVRDDGTVTAARAETGNGALDSALQACFDAKAMALQARLAALLEVAGETDRRVAVRLADAVAELATLAADPDGGALDPTVAGIVAGTAELPADPKALCALWESLAPADRDALFAFDPSIGNRDGIPAVARDHYNRIALERLSEAAQLRLAALEARHPGWLTGADPPATLAEWYRKDEWDDARRDLEKRLAAYACVAAEADAAAPSDLLLVADAQGHAAIALNNPDTARNIATFVPGTDSAADTLDRGMARSGALLDAAMRADPSARTCVITWYGYDSPAWLGDALQDRFADAGGPVLDRFQDGLRATHDGLPSRNTVIGHSYGSTVIGVAAGAGGAIAADDLIFVGSPGLEVDHVSGLGLHGIPPESNHEHVYATADGADPIPILGPVAHGPSPTDPAFGATVFASSGATLDLPGLRGLPIDPWAHGSYWDAGNPGLTTQGAIIAGTYDR</sequence>
<dbReference type="Proteomes" id="UP000602198">
    <property type="component" value="Unassembled WGS sequence"/>
</dbReference>
<evidence type="ECO:0000259" key="1">
    <source>
        <dbReference type="Pfam" id="PF06259"/>
    </source>
</evidence>
<name>A0ABS1ME87_9NOCA</name>
<feature type="domain" description="DUF1023" evidence="1">
    <location>
        <begin position="321"/>
        <end position="490"/>
    </location>
</feature>
<gene>
    <name evidence="2" type="ORF">JK358_31595</name>
</gene>
<protein>
    <recommendedName>
        <fullName evidence="1">DUF1023 domain-containing protein</fullName>
    </recommendedName>
</protein>
<evidence type="ECO:0000313" key="2">
    <source>
        <dbReference type="EMBL" id="MBL1078958.1"/>
    </source>
</evidence>
<dbReference type="EMBL" id="JAERRJ010000013">
    <property type="protein sequence ID" value="MBL1078958.1"/>
    <property type="molecule type" value="Genomic_DNA"/>
</dbReference>
<comment type="caution">
    <text evidence="2">The sequence shown here is derived from an EMBL/GenBank/DDBJ whole genome shotgun (WGS) entry which is preliminary data.</text>
</comment>
<dbReference type="InterPro" id="IPR010427">
    <property type="entry name" value="DUF1023"/>
</dbReference>
<dbReference type="RefSeq" id="WP_201954819.1">
    <property type="nucleotide sequence ID" value="NZ_JAERRJ010000013.1"/>
</dbReference>
<reference evidence="2 3" key="1">
    <citation type="submission" date="2021-01" db="EMBL/GenBank/DDBJ databases">
        <title>WGS of actinomycetes isolated from Thailand.</title>
        <authorList>
            <person name="Thawai C."/>
        </authorList>
    </citation>
    <scope>NUCLEOTIDE SEQUENCE [LARGE SCALE GENOMIC DNA]</scope>
    <source>
        <strain evidence="2 3">LPG 2</strain>
    </source>
</reference>
<proteinExistence type="predicted"/>
<keyword evidence="3" id="KW-1185">Reference proteome</keyword>